<dbReference type="Proteomes" id="UP000373301">
    <property type="component" value="Unassembled WGS sequence"/>
</dbReference>
<dbReference type="NCBIfam" id="TIGR02607">
    <property type="entry name" value="antidote_HigA"/>
    <property type="match status" value="1"/>
</dbReference>
<evidence type="ECO:0000256" key="2">
    <source>
        <dbReference type="ARBA" id="ARBA00023125"/>
    </source>
</evidence>
<dbReference type="GO" id="GO:0003677">
    <property type="term" value="F:DNA binding"/>
    <property type="evidence" value="ECO:0007669"/>
    <property type="project" value="UniProtKB-KW"/>
</dbReference>
<dbReference type="SUPFAM" id="SSF47413">
    <property type="entry name" value="lambda repressor-like DNA-binding domains"/>
    <property type="match status" value="1"/>
</dbReference>
<dbReference type="InterPro" id="IPR010359">
    <property type="entry name" value="IrrE_HExxH"/>
</dbReference>
<dbReference type="InterPro" id="IPR001387">
    <property type="entry name" value="Cro/C1-type_HTH"/>
</dbReference>
<evidence type="ECO:0000256" key="1">
    <source>
        <dbReference type="ARBA" id="ARBA00007227"/>
    </source>
</evidence>
<sequence length="358" mass="41441">MSNYEIYDDIVAFHPGSYIEEIIDDLNITQEEFAERLGVSPKTISKLINAEVPVSTETANKLSKLTGISMSTWLQMQNSYDIKKTQIEEKRKSDEYEICSKIDFSYFKLHKFIPNKQYKAHEKIEELRKLLQIADLTFLKNYNSNVSYRNTRGFSDISIINSNVVLELAINFAKHKANKKLDKTKLKNLLPELRKMTTQKGEEFFPILQEMLIECGVILVALPSLRNASLNGATKKFKNGSVLLLITDKNKKSDIFWFSIFHEIGHIINGDFYSDYEDDETYQAMEKKADLFAQDILIPNEDYKKFIETNNFTKSHIISFGEEIGIDPSIVLGRLQKEKYVNYSQFSDLKTSYKFVTD</sequence>
<evidence type="ECO:0000313" key="4">
    <source>
        <dbReference type="EMBL" id="VTS78003.1"/>
    </source>
</evidence>
<comment type="caution">
    <text evidence="4">The sequence shown here is derived from an EMBL/GenBank/DDBJ whole genome shotgun (WGS) entry which is preliminary data.</text>
</comment>
<dbReference type="RefSeq" id="WP_143928100.1">
    <property type="nucleotide sequence ID" value="NZ_CABEIM010000003.1"/>
</dbReference>
<reference evidence="4 5" key="1">
    <citation type="submission" date="2019-05" db="EMBL/GenBank/DDBJ databases">
        <authorList>
            <consortium name="Pathogen Informatics"/>
        </authorList>
    </citation>
    <scope>NUCLEOTIDE SEQUENCE [LARGE SCALE GENOMIC DNA]</scope>
    <source>
        <strain evidence="4 5">NCTC7982</strain>
    </source>
</reference>
<dbReference type="PANTHER" id="PTHR36924">
    <property type="entry name" value="ANTITOXIN HIGA-1"/>
    <property type="match status" value="1"/>
</dbReference>
<protein>
    <submittedName>
        <fullName evidence="4">Helix-turn-helix domain-containing protein</fullName>
    </submittedName>
</protein>
<dbReference type="Gene3D" id="1.10.10.2910">
    <property type="match status" value="1"/>
</dbReference>
<dbReference type="Pfam" id="PF01381">
    <property type="entry name" value="HTH_3"/>
    <property type="match status" value="1"/>
</dbReference>
<name>A0A9X9QNZ9_STRDY</name>
<dbReference type="InterPro" id="IPR013430">
    <property type="entry name" value="Toxin_antidote_HigA"/>
</dbReference>
<dbReference type="AlphaFoldDB" id="A0A9X9QNZ9"/>
<gene>
    <name evidence="4" type="primary">yddM</name>
    <name evidence="4" type="ORF">NCTC7982_00552</name>
</gene>
<dbReference type="PROSITE" id="PS50943">
    <property type="entry name" value="HTH_CROC1"/>
    <property type="match status" value="1"/>
</dbReference>
<keyword evidence="2" id="KW-0238">DNA-binding</keyword>
<dbReference type="SMART" id="SM00530">
    <property type="entry name" value="HTH_XRE"/>
    <property type="match status" value="1"/>
</dbReference>
<comment type="similarity">
    <text evidence="1">Belongs to the short-chain fatty acyl-CoA assimilation regulator (ScfR) family.</text>
</comment>
<proteinExistence type="inferred from homology"/>
<evidence type="ECO:0000259" key="3">
    <source>
        <dbReference type="PROSITE" id="PS50943"/>
    </source>
</evidence>
<dbReference type="Pfam" id="PF06114">
    <property type="entry name" value="Peptidase_M78"/>
    <property type="match status" value="1"/>
</dbReference>
<dbReference type="PANTHER" id="PTHR36924:SF1">
    <property type="entry name" value="ANTITOXIN HIGA-1"/>
    <property type="match status" value="1"/>
</dbReference>
<feature type="domain" description="HTH cro/C1-type" evidence="3">
    <location>
        <begin position="19"/>
        <end position="73"/>
    </location>
</feature>
<dbReference type="EMBL" id="CABEIM010000003">
    <property type="protein sequence ID" value="VTS78003.1"/>
    <property type="molecule type" value="Genomic_DNA"/>
</dbReference>
<organism evidence="4 5">
    <name type="scientific">Streptococcus dysgalactiae</name>
    <dbReference type="NCBI Taxonomy" id="1334"/>
    <lineage>
        <taxon>Bacteria</taxon>
        <taxon>Bacillati</taxon>
        <taxon>Bacillota</taxon>
        <taxon>Bacilli</taxon>
        <taxon>Lactobacillales</taxon>
        <taxon>Streptococcaceae</taxon>
        <taxon>Streptococcus</taxon>
    </lineage>
</organism>
<evidence type="ECO:0000313" key="5">
    <source>
        <dbReference type="Proteomes" id="UP000373301"/>
    </source>
</evidence>
<dbReference type="InterPro" id="IPR010982">
    <property type="entry name" value="Lambda_DNA-bd_dom_sf"/>
</dbReference>
<dbReference type="Gene3D" id="1.10.260.40">
    <property type="entry name" value="lambda repressor-like DNA-binding domains"/>
    <property type="match status" value="1"/>
</dbReference>
<dbReference type="CDD" id="cd00093">
    <property type="entry name" value="HTH_XRE"/>
    <property type="match status" value="1"/>
</dbReference>
<accession>A0A9X9QNZ9</accession>